<evidence type="ECO:0000259" key="1">
    <source>
        <dbReference type="Pfam" id="PF24886"/>
    </source>
</evidence>
<sequence>MDERMSLAMEYYDFIMTCEIAVALARKDKRPENKTLRECIKVLLKRSQHKEVSFIFKGVKKANYPVGALAKIRREFDEALG</sequence>
<dbReference type="Pfam" id="PF24886">
    <property type="entry name" value="DUF7740"/>
    <property type="match status" value="1"/>
</dbReference>
<dbReference type="Proteomes" id="UP000827644">
    <property type="component" value="Segment"/>
</dbReference>
<organism evidence="2 3">
    <name type="scientific">Erwinia phage Fifi44</name>
    <dbReference type="NCBI Taxonomy" id="2876597"/>
    <lineage>
        <taxon>Viruses</taxon>
        <taxon>Duplodnaviria</taxon>
        <taxon>Heunggongvirae</taxon>
        <taxon>Uroviricota</taxon>
        <taxon>Caudoviricetes</taxon>
        <taxon>Chaseviridae</taxon>
        <taxon>Cleopatravirinae</taxon>
        <taxon>Fifivirus</taxon>
        <taxon>Fifivirus fifi44</taxon>
    </lineage>
</organism>
<keyword evidence="3" id="KW-1185">Reference proteome</keyword>
<feature type="domain" description="DUF7740" evidence="1">
    <location>
        <begin position="9"/>
        <end position="77"/>
    </location>
</feature>
<gene>
    <name evidence="2" type="ORF">Fifi44_00033</name>
</gene>
<name>A0AAE9C0F1_9CAUD</name>
<accession>A0AAE9C0F1</accession>
<proteinExistence type="predicted"/>
<evidence type="ECO:0000313" key="3">
    <source>
        <dbReference type="Proteomes" id="UP000827644"/>
    </source>
</evidence>
<evidence type="ECO:0000313" key="2">
    <source>
        <dbReference type="EMBL" id="UCR74902.1"/>
    </source>
</evidence>
<dbReference type="EMBL" id="OK073976">
    <property type="protein sequence ID" value="UCR74902.1"/>
    <property type="molecule type" value="Genomic_DNA"/>
</dbReference>
<dbReference type="InterPro" id="IPR056642">
    <property type="entry name" value="DUF7740"/>
</dbReference>
<protein>
    <recommendedName>
        <fullName evidence="1">DUF7740 domain-containing protein</fullName>
    </recommendedName>
</protein>
<reference evidence="2 3" key="1">
    <citation type="submission" date="2021-09" db="EMBL/GenBank/DDBJ databases">
        <title>Complete genome sequence of Fifi44.</title>
        <authorList>
            <person name="Kim S.G."/>
            <person name="Park J."/>
            <person name="Roh E."/>
        </authorList>
    </citation>
    <scope>NUCLEOTIDE SEQUENCE [LARGE SCALE GENOMIC DNA]</scope>
</reference>